<organism evidence="2 3">
    <name type="scientific">Photorhabdus australis subsp. thailandensis</name>
    <dbReference type="NCBI Taxonomy" id="2805096"/>
    <lineage>
        <taxon>Bacteria</taxon>
        <taxon>Pseudomonadati</taxon>
        <taxon>Pseudomonadota</taxon>
        <taxon>Gammaproteobacteria</taxon>
        <taxon>Enterobacterales</taxon>
        <taxon>Morganellaceae</taxon>
        <taxon>Photorhabdus</taxon>
    </lineage>
</organism>
<gene>
    <name evidence="2" type="primary">pkn1_2</name>
    <name evidence="2" type="ORF">Ppb6_00637</name>
</gene>
<dbReference type="Pfam" id="PF03781">
    <property type="entry name" value="FGE-sulfatase"/>
    <property type="match status" value="1"/>
</dbReference>
<comment type="caution">
    <text evidence="2">The sequence shown here is derived from an EMBL/GenBank/DDBJ whole genome shotgun (WGS) entry which is preliminary data.</text>
</comment>
<dbReference type="InterPro" id="IPR005532">
    <property type="entry name" value="SUMF_dom"/>
</dbReference>
<keyword evidence="2" id="KW-0418">Kinase</keyword>
<evidence type="ECO:0000259" key="1">
    <source>
        <dbReference type="Pfam" id="PF03781"/>
    </source>
</evidence>
<keyword evidence="3" id="KW-1185">Reference proteome</keyword>
<keyword evidence="2" id="KW-0808">Transferase</keyword>
<dbReference type="InterPro" id="IPR042095">
    <property type="entry name" value="SUMF_sf"/>
</dbReference>
<dbReference type="RefSeq" id="WP_065822077.1">
    <property type="nucleotide sequence ID" value="NZ_CAWMQZ010000021.1"/>
</dbReference>
<dbReference type="InterPro" id="IPR016187">
    <property type="entry name" value="CTDL_fold"/>
</dbReference>
<dbReference type="PANTHER" id="PTHR23150">
    <property type="entry name" value="SULFATASE MODIFYING FACTOR 1, 2"/>
    <property type="match status" value="1"/>
</dbReference>
<proteinExistence type="predicted"/>
<sequence>MKRMISYLSGAGLVLLTLVGCKDEKKTQAEQQALVKEALAEMVPVAGGSFMMGDFGMRDGDNLFYNSDIDNKYEHKVILNSFSIAKYKVTWGQFNRYREILDLPKTATYNKLRQNRTSQYLVESTGDNYPASVDWQDAKDYCQWLGKVSGKRGDLPTEAQWEYAARSRGQLFIFASSDNDYDEDKGFSSSDSPVGSFPPNPLGLYDMMGNGTDWINDWYAEDYYQHSPEHNPQGPDHGDRKVVRGYVELGIGGVLKSTTVTRNSLSLKKDKVHSSGYGFRCVINQPEVQNSTLDLESIRNNKEARVELMEKINASQGDVLKSAPLETKGEVIAVLVDTRLWDEVANPEKHDVQACGKGTVLDERKRAVLAALKWVQSKRDYQDVMQHMEIVPTMDRKANWPAHEAKVIAFLSEGETQKNYGRSDNFIPFAAQVTIQPSHYAENLRDIYRSLPAVQINTNEPLKPVNSALLSSCTQVTVEQHGWQKVNVRTH</sequence>
<accession>A0A1C0U8D9</accession>
<dbReference type="EC" id="2.7.11.1" evidence="2"/>
<name>A0A1C0U8D9_9GAMM</name>
<reference evidence="2 3" key="1">
    <citation type="submission" date="2015-12" db="EMBL/GenBank/DDBJ databases">
        <title>Genome comparisons provide insights into the role of secondary metabolites in the pathogenic phase of the Photorhabdus life cycle.</title>
        <authorList>
            <person name="Tobias N.J."/>
            <person name="Mishra B."/>
            <person name="Gupta D.K."/>
            <person name="Thines M."/>
            <person name="Stinear T.P."/>
            <person name="Bode H.B."/>
        </authorList>
    </citation>
    <scope>NUCLEOTIDE SEQUENCE [LARGE SCALE GENOMIC DNA]</scope>
    <source>
        <strain evidence="2 3">PB68.1</strain>
    </source>
</reference>
<protein>
    <submittedName>
        <fullName evidence="2">Serine/threonine-protein kinase pkn1</fullName>
        <ecNumber evidence="2">2.7.11.1</ecNumber>
    </submittedName>
</protein>
<dbReference type="PATRIC" id="fig|286156.4.peg.733"/>
<dbReference type="GO" id="GO:0120147">
    <property type="term" value="F:formylglycine-generating oxidase activity"/>
    <property type="evidence" value="ECO:0007669"/>
    <property type="project" value="TreeGrafter"/>
</dbReference>
<dbReference type="Proteomes" id="UP000093476">
    <property type="component" value="Unassembled WGS sequence"/>
</dbReference>
<dbReference type="PANTHER" id="PTHR23150:SF19">
    <property type="entry name" value="FORMYLGLYCINE-GENERATING ENZYME"/>
    <property type="match status" value="1"/>
</dbReference>
<dbReference type="SUPFAM" id="SSF56436">
    <property type="entry name" value="C-type lectin-like"/>
    <property type="match status" value="1"/>
</dbReference>
<dbReference type="AlphaFoldDB" id="A0A1C0U8D9"/>
<evidence type="ECO:0000313" key="2">
    <source>
        <dbReference type="EMBL" id="OCQ54143.1"/>
    </source>
</evidence>
<evidence type="ECO:0000313" key="3">
    <source>
        <dbReference type="Proteomes" id="UP000093476"/>
    </source>
</evidence>
<dbReference type="Gene3D" id="3.90.1580.10">
    <property type="entry name" value="paralog of FGE (formylglycine-generating enzyme)"/>
    <property type="match status" value="1"/>
</dbReference>
<dbReference type="PROSITE" id="PS51257">
    <property type="entry name" value="PROKAR_LIPOPROTEIN"/>
    <property type="match status" value="1"/>
</dbReference>
<dbReference type="EMBL" id="LOMY01000021">
    <property type="protein sequence ID" value="OCQ54143.1"/>
    <property type="molecule type" value="Genomic_DNA"/>
</dbReference>
<dbReference type="InterPro" id="IPR051043">
    <property type="entry name" value="Sulfatase_Mod_Factor_Kinase"/>
</dbReference>
<dbReference type="STRING" id="286156.Ppb6_00637"/>
<dbReference type="GO" id="GO:0004674">
    <property type="term" value="F:protein serine/threonine kinase activity"/>
    <property type="evidence" value="ECO:0007669"/>
    <property type="project" value="UniProtKB-EC"/>
</dbReference>
<feature type="domain" description="Sulfatase-modifying factor enzyme-like" evidence="1">
    <location>
        <begin position="40"/>
        <end position="282"/>
    </location>
</feature>